<dbReference type="SUPFAM" id="SSF52768">
    <property type="entry name" value="Arginase/deacetylase"/>
    <property type="match status" value="1"/>
</dbReference>
<dbReference type="GO" id="GO:0004407">
    <property type="term" value="F:histone deacetylase activity"/>
    <property type="evidence" value="ECO:0007669"/>
    <property type="project" value="TreeGrafter"/>
</dbReference>
<dbReference type="EMBL" id="LDZY01000001">
    <property type="protein sequence ID" value="KLU67712.1"/>
    <property type="molecule type" value="Genomic_DNA"/>
</dbReference>
<dbReference type="AlphaFoldDB" id="A0A0J1FWN3"/>
<dbReference type="GO" id="GO:0040029">
    <property type="term" value="P:epigenetic regulation of gene expression"/>
    <property type="evidence" value="ECO:0007669"/>
    <property type="project" value="TreeGrafter"/>
</dbReference>
<reference evidence="3 4" key="1">
    <citation type="submission" date="2015-06" db="EMBL/GenBank/DDBJ databases">
        <title>Draft genome of the moderately acidophilic sulfate reducer Candidatus Desulfosporosinus acididurans strain M1.</title>
        <authorList>
            <person name="Poehlein A."/>
            <person name="Petzsch P."/>
            <person name="Johnson B.D."/>
            <person name="Schloemann M."/>
            <person name="Daniel R."/>
            <person name="Muehling M."/>
        </authorList>
    </citation>
    <scope>NUCLEOTIDE SEQUENCE [LARGE SCALE GENOMIC DNA]</scope>
    <source>
        <strain evidence="3 4">M1</strain>
    </source>
</reference>
<gene>
    <name evidence="3" type="primary">hdaH</name>
    <name evidence="3" type="ORF">DEAC_c01160</name>
</gene>
<dbReference type="GO" id="GO:0016787">
    <property type="term" value="F:hydrolase activity"/>
    <property type="evidence" value="ECO:0007669"/>
    <property type="project" value="UniProtKB-KW"/>
</dbReference>
<dbReference type="CDD" id="cd09992">
    <property type="entry name" value="HDAC_classII"/>
    <property type="match status" value="1"/>
</dbReference>
<evidence type="ECO:0000259" key="2">
    <source>
        <dbReference type="Pfam" id="PF00850"/>
    </source>
</evidence>
<keyword evidence="3" id="KW-0378">Hydrolase</keyword>
<dbReference type="Pfam" id="PF00850">
    <property type="entry name" value="Hist_deacetyl"/>
    <property type="match status" value="1"/>
</dbReference>
<dbReference type="Proteomes" id="UP000036356">
    <property type="component" value="Unassembled WGS sequence"/>
</dbReference>
<dbReference type="InterPro" id="IPR023696">
    <property type="entry name" value="Ureohydrolase_dom_sf"/>
</dbReference>
<dbReference type="Gene3D" id="3.40.800.20">
    <property type="entry name" value="Histone deacetylase domain"/>
    <property type="match status" value="1"/>
</dbReference>
<dbReference type="RefSeq" id="WP_047808091.1">
    <property type="nucleotide sequence ID" value="NZ_LDZY01000001.1"/>
</dbReference>
<dbReference type="STRING" id="476652.DEAC_c01160"/>
<evidence type="ECO:0000256" key="1">
    <source>
        <dbReference type="ARBA" id="ARBA00005947"/>
    </source>
</evidence>
<dbReference type="EC" id="3.5.1.-" evidence="3"/>
<evidence type="ECO:0000313" key="4">
    <source>
        <dbReference type="Proteomes" id="UP000036356"/>
    </source>
</evidence>
<dbReference type="PANTHER" id="PTHR10625:SF10">
    <property type="entry name" value="HISTONE DEACETYLASE HDAC1"/>
    <property type="match status" value="1"/>
</dbReference>
<feature type="domain" description="Histone deacetylase" evidence="2">
    <location>
        <begin position="70"/>
        <end position="277"/>
    </location>
</feature>
<evidence type="ECO:0000313" key="3">
    <source>
        <dbReference type="EMBL" id="KLU67712.1"/>
    </source>
</evidence>
<accession>A0A0J1FWN3</accession>
<comment type="similarity">
    <text evidence="1">Belongs to the histone deacetylase family.</text>
</comment>
<dbReference type="InterPro" id="IPR037138">
    <property type="entry name" value="His_deacetylse_dom_sf"/>
</dbReference>
<proteinExistence type="inferred from homology"/>
<name>A0A0J1FWN3_9FIRM</name>
<dbReference type="InterPro" id="IPR023801">
    <property type="entry name" value="His_deacetylse_dom"/>
</dbReference>
<dbReference type="PRINTS" id="PR01270">
    <property type="entry name" value="HDASUPER"/>
</dbReference>
<sequence>MKRTGILFFPAFDWSLGNSHPEREERLLYTQEQLFEEGILDLPQMKQFTPRVASLADVAQAQALFPTPSLYPETLDPHLIAAGSAILLGEARIRGEISNGFVLVRPPGHHSGATVWGNRGFCTINNEAILINQLRARYGIKKIAIVDTDVHHGDGTQDIFYHDPNILFISLHQDGRTLYPGSGFIDEQGGPNAWGQTLNIPLPPGTGDEGYHYVLETWVLPRLQAFKPELIINSAGQDNHFTDPLASMNLTASGYGRITELLQPDLAVLEGGYSIEGALPFVNLAILLALAGEDYHHVREPQKIGRSSLPLATLKPYVETLKKQTQMVKPDFTIHNVKFFPPGEWVYIPRSVYYDTEGFQETRQDFVRKCNHCAGTVYIESQRSHAKTKSVLVRIPFEACPQCEQAGYDLWEYVQQHHQEIHSGLLQNQLHNQHQVWQRKKD</sequence>
<dbReference type="InterPro" id="IPR000286">
    <property type="entry name" value="HDACs"/>
</dbReference>
<protein>
    <submittedName>
        <fullName evidence="3">Histone deacetylase-like amidohydrolase</fullName>
        <ecNumber evidence="3">3.5.1.-</ecNumber>
    </submittedName>
</protein>
<dbReference type="PANTHER" id="PTHR10625">
    <property type="entry name" value="HISTONE DEACETYLASE HDAC1-RELATED"/>
    <property type="match status" value="1"/>
</dbReference>
<dbReference type="PATRIC" id="fig|476652.3.peg.113"/>
<comment type="caution">
    <text evidence="3">The sequence shown here is derived from an EMBL/GenBank/DDBJ whole genome shotgun (WGS) entry which is preliminary data.</text>
</comment>
<organism evidence="3 4">
    <name type="scientific">Desulfosporosinus acididurans</name>
    <dbReference type="NCBI Taxonomy" id="476652"/>
    <lineage>
        <taxon>Bacteria</taxon>
        <taxon>Bacillati</taxon>
        <taxon>Bacillota</taxon>
        <taxon>Clostridia</taxon>
        <taxon>Eubacteriales</taxon>
        <taxon>Desulfitobacteriaceae</taxon>
        <taxon>Desulfosporosinus</taxon>
    </lineage>
</organism>
<keyword evidence="4" id="KW-1185">Reference proteome</keyword>